<dbReference type="GO" id="GO:0055085">
    <property type="term" value="P:transmembrane transport"/>
    <property type="evidence" value="ECO:0007669"/>
    <property type="project" value="InterPro"/>
</dbReference>
<keyword evidence="6 7" id="KW-0472">Membrane</keyword>
<feature type="domain" description="ABC transmembrane type-1" evidence="8">
    <location>
        <begin position="69"/>
        <end position="253"/>
    </location>
</feature>
<dbReference type="PANTHER" id="PTHR30151">
    <property type="entry name" value="ALKANE SULFONATE ABC TRANSPORTER-RELATED, MEMBRANE SUBUNIT"/>
    <property type="match status" value="1"/>
</dbReference>
<dbReference type="Proteomes" id="UP000824074">
    <property type="component" value="Unassembled WGS sequence"/>
</dbReference>
<dbReference type="AlphaFoldDB" id="A0A9D1IN79"/>
<comment type="caution">
    <text evidence="9">The sequence shown here is derived from an EMBL/GenBank/DDBJ whole genome shotgun (WGS) entry which is preliminary data.</text>
</comment>
<keyword evidence="3" id="KW-1003">Cell membrane</keyword>
<comment type="subcellular location">
    <subcellularLocation>
        <location evidence="1 7">Cell membrane</location>
        <topology evidence="1 7">Multi-pass membrane protein</topology>
    </subcellularLocation>
</comment>
<reference evidence="9" key="1">
    <citation type="submission" date="2020-10" db="EMBL/GenBank/DDBJ databases">
        <authorList>
            <person name="Gilroy R."/>
        </authorList>
    </citation>
    <scope>NUCLEOTIDE SEQUENCE</scope>
    <source>
        <strain evidence="9">CHK193-30670</strain>
    </source>
</reference>
<feature type="transmembrane region" description="Helical" evidence="7">
    <location>
        <begin position="112"/>
        <end position="132"/>
    </location>
</feature>
<keyword evidence="5 7" id="KW-1133">Transmembrane helix</keyword>
<dbReference type="Gene3D" id="1.10.3720.10">
    <property type="entry name" value="MetI-like"/>
    <property type="match status" value="1"/>
</dbReference>
<dbReference type="InterPro" id="IPR035906">
    <property type="entry name" value="MetI-like_sf"/>
</dbReference>
<dbReference type="SUPFAM" id="SSF161098">
    <property type="entry name" value="MetI-like"/>
    <property type="match status" value="1"/>
</dbReference>
<dbReference type="InterPro" id="IPR000515">
    <property type="entry name" value="MetI-like"/>
</dbReference>
<keyword evidence="2 7" id="KW-0813">Transport</keyword>
<feature type="transmembrane region" description="Helical" evidence="7">
    <location>
        <begin position="138"/>
        <end position="158"/>
    </location>
</feature>
<name>A0A9D1IN79_9FIRM</name>
<sequence>MKAKEEHKKYLKKLKLNTIKVIIIQITILVTFLILWQVLSDNKIINAFLCSSPKKVVDTIINLYQTNDLFVHVWVTLKEILISFGIGALIGIAFAAILWFSPFLSRVLDPYLTILNSLPKVSLGPIIIIWAGANQNSIITMALLISVISTIISVYVGFKHTNNTSIKLMKSFKANKFQIFTKVVLPSNFNTIISSLKINLSMTFVGVIMGELLVSKEGLGYLINYGSQVFNTNLVITGVILLGILTNILYFIILFIENKLKKEW</sequence>
<protein>
    <submittedName>
        <fullName evidence="9">ABC transporter permease</fullName>
    </submittedName>
</protein>
<evidence type="ECO:0000256" key="4">
    <source>
        <dbReference type="ARBA" id="ARBA00022692"/>
    </source>
</evidence>
<evidence type="ECO:0000256" key="1">
    <source>
        <dbReference type="ARBA" id="ARBA00004651"/>
    </source>
</evidence>
<evidence type="ECO:0000256" key="5">
    <source>
        <dbReference type="ARBA" id="ARBA00022989"/>
    </source>
</evidence>
<dbReference type="EMBL" id="DVMT01000056">
    <property type="protein sequence ID" value="HIU40760.1"/>
    <property type="molecule type" value="Genomic_DNA"/>
</dbReference>
<evidence type="ECO:0000313" key="9">
    <source>
        <dbReference type="EMBL" id="HIU40760.1"/>
    </source>
</evidence>
<dbReference type="CDD" id="cd06261">
    <property type="entry name" value="TM_PBP2"/>
    <property type="match status" value="1"/>
</dbReference>
<reference evidence="9" key="2">
    <citation type="journal article" date="2021" name="PeerJ">
        <title>Extensive microbial diversity within the chicken gut microbiome revealed by metagenomics and culture.</title>
        <authorList>
            <person name="Gilroy R."/>
            <person name="Ravi A."/>
            <person name="Getino M."/>
            <person name="Pursley I."/>
            <person name="Horton D.L."/>
            <person name="Alikhan N.F."/>
            <person name="Baker D."/>
            <person name="Gharbi K."/>
            <person name="Hall N."/>
            <person name="Watson M."/>
            <person name="Adriaenssens E.M."/>
            <person name="Foster-Nyarko E."/>
            <person name="Jarju S."/>
            <person name="Secka A."/>
            <person name="Antonio M."/>
            <person name="Oren A."/>
            <person name="Chaudhuri R.R."/>
            <person name="La Ragione R."/>
            <person name="Hildebrand F."/>
            <person name="Pallen M.J."/>
        </authorList>
    </citation>
    <scope>NUCLEOTIDE SEQUENCE</scope>
    <source>
        <strain evidence="9">CHK193-30670</strain>
    </source>
</reference>
<evidence type="ECO:0000256" key="2">
    <source>
        <dbReference type="ARBA" id="ARBA00022448"/>
    </source>
</evidence>
<dbReference type="PANTHER" id="PTHR30151:SF19">
    <property type="entry name" value="ABC TRANSPORTER PERMEASE"/>
    <property type="match status" value="1"/>
</dbReference>
<feature type="transmembrane region" description="Helical" evidence="7">
    <location>
        <begin position="234"/>
        <end position="256"/>
    </location>
</feature>
<gene>
    <name evidence="9" type="ORF">IAB68_05620</name>
</gene>
<proteinExistence type="inferred from homology"/>
<accession>A0A9D1IN79</accession>
<evidence type="ECO:0000259" key="8">
    <source>
        <dbReference type="PROSITE" id="PS50928"/>
    </source>
</evidence>
<evidence type="ECO:0000256" key="6">
    <source>
        <dbReference type="ARBA" id="ARBA00023136"/>
    </source>
</evidence>
<dbReference type="GO" id="GO:0005886">
    <property type="term" value="C:plasma membrane"/>
    <property type="evidence" value="ECO:0007669"/>
    <property type="project" value="UniProtKB-SubCell"/>
</dbReference>
<evidence type="ECO:0000256" key="7">
    <source>
        <dbReference type="RuleBase" id="RU363032"/>
    </source>
</evidence>
<keyword evidence="4 7" id="KW-0812">Transmembrane</keyword>
<feature type="transmembrane region" description="Helical" evidence="7">
    <location>
        <begin position="80"/>
        <end position="100"/>
    </location>
</feature>
<evidence type="ECO:0000256" key="3">
    <source>
        <dbReference type="ARBA" id="ARBA00022475"/>
    </source>
</evidence>
<evidence type="ECO:0000313" key="10">
    <source>
        <dbReference type="Proteomes" id="UP000824074"/>
    </source>
</evidence>
<comment type="similarity">
    <text evidence="7">Belongs to the binding-protein-dependent transport system permease family.</text>
</comment>
<dbReference type="PROSITE" id="PS50928">
    <property type="entry name" value="ABC_TM1"/>
    <property type="match status" value="1"/>
</dbReference>
<feature type="transmembrane region" description="Helical" evidence="7">
    <location>
        <begin position="196"/>
        <end position="214"/>
    </location>
</feature>
<dbReference type="Pfam" id="PF00528">
    <property type="entry name" value="BPD_transp_1"/>
    <property type="match status" value="1"/>
</dbReference>
<organism evidence="9 10">
    <name type="scientific">Candidatus Aphodocola excrementigallinarum</name>
    <dbReference type="NCBI Taxonomy" id="2840670"/>
    <lineage>
        <taxon>Bacteria</taxon>
        <taxon>Bacillati</taxon>
        <taxon>Bacillota</taxon>
        <taxon>Bacilli</taxon>
        <taxon>Candidatus Aphodocola</taxon>
    </lineage>
</organism>
<feature type="transmembrane region" description="Helical" evidence="7">
    <location>
        <begin position="21"/>
        <end position="39"/>
    </location>
</feature>